<name>A0A0N4Y982_NIPBR</name>
<evidence type="ECO:0000313" key="2">
    <source>
        <dbReference type="EMBL" id="VDL76435.1"/>
    </source>
</evidence>
<organism evidence="4">
    <name type="scientific">Nippostrongylus brasiliensis</name>
    <name type="common">Rat hookworm</name>
    <dbReference type="NCBI Taxonomy" id="27835"/>
    <lineage>
        <taxon>Eukaryota</taxon>
        <taxon>Metazoa</taxon>
        <taxon>Ecdysozoa</taxon>
        <taxon>Nematoda</taxon>
        <taxon>Chromadorea</taxon>
        <taxon>Rhabditida</taxon>
        <taxon>Rhabditina</taxon>
        <taxon>Rhabditomorpha</taxon>
        <taxon>Strongyloidea</taxon>
        <taxon>Heligmosomidae</taxon>
        <taxon>Nippostrongylus</taxon>
    </lineage>
</organism>
<feature type="compositionally biased region" description="Polar residues" evidence="1">
    <location>
        <begin position="86"/>
        <end position="99"/>
    </location>
</feature>
<evidence type="ECO:0000313" key="4">
    <source>
        <dbReference type="WBParaSite" id="NBR_0001284501-mRNA-1"/>
    </source>
</evidence>
<reference evidence="4" key="1">
    <citation type="submission" date="2017-02" db="UniProtKB">
        <authorList>
            <consortium name="WormBaseParasite"/>
        </authorList>
    </citation>
    <scope>IDENTIFICATION</scope>
</reference>
<sequence length="99" mass="10717">MANTRGRTERIIPSSVSDLSEDGLEGARADLTEDEMRDLDVDGEEDEDDNEEEDDDDADVVASDDGGALNVLTRPTDKERGKVHGTRTNGSAISSSRFC</sequence>
<reference evidence="2 3" key="2">
    <citation type="submission" date="2018-11" db="EMBL/GenBank/DDBJ databases">
        <authorList>
            <consortium name="Pathogen Informatics"/>
        </authorList>
    </citation>
    <scope>NUCLEOTIDE SEQUENCE [LARGE SCALE GENOMIC DNA]</scope>
</reference>
<accession>A0A0N4Y982</accession>
<evidence type="ECO:0000313" key="3">
    <source>
        <dbReference type="Proteomes" id="UP000271162"/>
    </source>
</evidence>
<protein>
    <submittedName>
        <fullName evidence="4">CHZ domain-containing protein</fullName>
    </submittedName>
</protein>
<feature type="region of interest" description="Disordered" evidence="1">
    <location>
        <begin position="1"/>
        <end position="99"/>
    </location>
</feature>
<dbReference type="WBParaSite" id="NBR_0001284501-mRNA-1">
    <property type="protein sequence ID" value="NBR_0001284501-mRNA-1"/>
    <property type="gene ID" value="NBR_0001284501"/>
</dbReference>
<evidence type="ECO:0000256" key="1">
    <source>
        <dbReference type="SAM" id="MobiDB-lite"/>
    </source>
</evidence>
<feature type="compositionally biased region" description="Acidic residues" evidence="1">
    <location>
        <begin position="32"/>
        <end position="59"/>
    </location>
</feature>
<keyword evidence="3" id="KW-1185">Reference proteome</keyword>
<dbReference type="AlphaFoldDB" id="A0A0N4Y982"/>
<gene>
    <name evidence="2" type="ORF">NBR_LOCUS12846</name>
</gene>
<feature type="compositionally biased region" description="Basic and acidic residues" evidence="1">
    <location>
        <begin position="1"/>
        <end position="10"/>
    </location>
</feature>
<proteinExistence type="predicted"/>
<dbReference type="Proteomes" id="UP000271162">
    <property type="component" value="Unassembled WGS sequence"/>
</dbReference>
<dbReference type="EMBL" id="UYSL01020875">
    <property type="protein sequence ID" value="VDL76435.1"/>
    <property type="molecule type" value="Genomic_DNA"/>
</dbReference>